<dbReference type="Pfam" id="PF13524">
    <property type="entry name" value="Glyco_trans_1_2"/>
    <property type="match status" value="1"/>
</dbReference>
<evidence type="ECO:0000313" key="2">
    <source>
        <dbReference type="EMBL" id="NMO95237.1"/>
    </source>
</evidence>
<accession>A0A848M2U8</accession>
<evidence type="ECO:0000259" key="1">
    <source>
        <dbReference type="Pfam" id="PF13524"/>
    </source>
</evidence>
<dbReference type="RefSeq" id="WP_169503982.1">
    <property type="nucleotide sequence ID" value="NZ_JABBPN010000003.1"/>
</dbReference>
<proteinExistence type="predicted"/>
<dbReference type="GO" id="GO:0016740">
    <property type="term" value="F:transferase activity"/>
    <property type="evidence" value="ECO:0007669"/>
    <property type="project" value="UniProtKB-KW"/>
</dbReference>
<keyword evidence="3" id="KW-1185">Reference proteome</keyword>
<name>A0A848M2U8_PAELE</name>
<reference evidence="2 3" key="1">
    <citation type="submission" date="2020-04" db="EMBL/GenBank/DDBJ databases">
        <title>Paenibacillus algicola sp. nov., a novel marine bacterium producing alginate lyase.</title>
        <authorList>
            <person name="Huang H."/>
        </authorList>
    </citation>
    <scope>NUCLEOTIDE SEQUENCE [LARGE SCALE GENOMIC DNA]</scope>
    <source>
        <strain evidence="2 3">L7-75</strain>
    </source>
</reference>
<keyword evidence="2" id="KW-0808">Transferase</keyword>
<gene>
    <name evidence="2" type="ORF">HII30_05470</name>
</gene>
<evidence type="ECO:0000313" key="3">
    <source>
        <dbReference type="Proteomes" id="UP000565468"/>
    </source>
</evidence>
<sequence>MSLKPKHLEEQAYMSGYGEGYRLGACRAICDRLPNPASSYFDMKLLYIPQGFESIDAGIAGALRGMVRDFVQGSPDTMIEAASREKPDVMLVMNGLHVFPKDLIPQLKQIRSSGIKTAVWFVDDPYFTKDTSELCLHYDMVFTHELSCVELYKSLGARKVHYMPLAVHPGLFCPMRADANYQSDICFIGNAFRNRAALFDELAPFLAGKKVRIIGGFWERLARYKELSSFIQSGFVPPSETAKYYNGAKIVINLHRPTTSWDDNRNSLNLGGRSINPRTFEINACGTLQMTDIREDLYQYYEPGRDIETFANVHELRFKLEHYLSRDQERQGIALRGLKTTMSHHTYAARLPMLLQKLQA</sequence>
<feature type="domain" description="Spore protein YkvP/CgeB glycosyl transferase-like" evidence="1">
    <location>
        <begin position="198"/>
        <end position="355"/>
    </location>
</feature>
<dbReference type="AlphaFoldDB" id="A0A848M2U8"/>
<dbReference type="Proteomes" id="UP000565468">
    <property type="component" value="Unassembled WGS sequence"/>
</dbReference>
<protein>
    <submittedName>
        <fullName evidence="2">Glycosyltransferase</fullName>
    </submittedName>
</protein>
<dbReference type="InterPro" id="IPR055259">
    <property type="entry name" value="YkvP/CgeB_Glyco_trans-like"/>
</dbReference>
<organism evidence="2 3">
    <name type="scientific">Paenibacillus lemnae</name>
    <dbReference type="NCBI Taxonomy" id="1330551"/>
    <lineage>
        <taxon>Bacteria</taxon>
        <taxon>Bacillati</taxon>
        <taxon>Bacillota</taxon>
        <taxon>Bacilli</taxon>
        <taxon>Bacillales</taxon>
        <taxon>Paenibacillaceae</taxon>
        <taxon>Paenibacillus</taxon>
    </lineage>
</organism>
<dbReference type="EMBL" id="JABBPN010000003">
    <property type="protein sequence ID" value="NMO95237.1"/>
    <property type="molecule type" value="Genomic_DNA"/>
</dbReference>
<comment type="caution">
    <text evidence="2">The sequence shown here is derived from an EMBL/GenBank/DDBJ whole genome shotgun (WGS) entry which is preliminary data.</text>
</comment>